<dbReference type="Proteomes" id="UP001412067">
    <property type="component" value="Unassembled WGS sequence"/>
</dbReference>
<evidence type="ECO:0000313" key="3">
    <source>
        <dbReference type="Proteomes" id="UP001412067"/>
    </source>
</evidence>
<evidence type="ECO:0000313" key="2">
    <source>
        <dbReference type="EMBL" id="KAK8964738.1"/>
    </source>
</evidence>
<protein>
    <submittedName>
        <fullName evidence="2">Uncharacterized protein</fullName>
    </submittedName>
</protein>
<comment type="caution">
    <text evidence="2">The sequence shown here is derived from an EMBL/GenBank/DDBJ whole genome shotgun (WGS) entry which is preliminary data.</text>
</comment>
<accession>A0ABR2MKN9</accession>
<sequence length="98" mass="10865">MTGESRDQWTVTEPLIAGDERAETGEWRDADIEEIRSNMVIGGLAFGIMGKKQIDPVSAIFTDTRFIVSIVADTADLENKLLASMQTSVNERAEDEFL</sequence>
<proteinExistence type="predicted"/>
<dbReference type="EMBL" id="JBBWWR010000006">
    <property type="protein sequence ID" value="KAK8964738.1"/>
    <property type="molecule type" value="Genomic_DNA"/>
</dbReference>
<feature type="region of interest" description="Disordered" evidence="1">
    <location>
        <begin position="1"/>
        <end position="23"/>
    </location>
</feature>
<organism evidence="2 3">
    <name type="scientific">Platanthera guangdongensis</name>
    <dbReference type="NCBI Taxonomy" id="2320717"/>
    <lineage>
        <taxon>Eukaryota</taxon>
        <taxon>Viridiplantae</taxon>
        <taxon>Streptophyta</taxon>
        <taxon>Embryophyta</taxon>
        <taxon>Tracheophyta</taxon>
        <taxon>Spermatophyta</taxon>
        <taxon>Magnoliopsida</taxon>
        <taxon>Liliopsida</taxon>
        <taxon>Asparagales</taxon>
        <taxon>Orchidaceae</taxon>
        <taxon>Orchidoideae</taxon>
        <taxon>Orchideae</taxon>
        <taxon>Orchidinae</taxon>
        <taxon>Platanthera</taxon>
    </lineage>
</organism>
<reference evidence="2 3" key="1">
    <citation type="journal article" date="2022" name="Nat. Plants">
        <title>Genomes of leafy and leafless Platanthera orchids illuminate the evolution of mycoheterotrophy.</title>
        <authorList>
            <person name="Li M.H."/>
            <person name="Liu K.W."/>
            <person name="Li Z."/>
            <person name="Lu H.C."/>
            <person name="Ye Q.L."/>
            <person name="Zhang D."/>
            <person name="Wang J.Y."/>
            <person name="Li Y.F."/>
            <person name="Zhong Z.M."/>
            <person name="Liu X."/>
            <person name="Yu X."/>
            <person name="Liu D.K."/>
            <person name="Tu X.D."/>
            <person name="Liu B."/>
            <person name="Hao Y."/>
            <person name="Liao X.Y."/>
            <person name="Jiang Y.T."/>
            <person name="Sun W.H."/>
            <person name="Chen J."/>
            <person name="Chen Y.Q."/>
            <person name="Ai Y."/>
            <person name="Zhai J.W."/>
            <person name="Wu S.S."/>
            <person name="Zhou Z."/>
            <person name="Hsiao Y.Y."/>
            <person name="Wu W.L."/>
            <person name="Chen Y.Y."/>
            <person name="Lin Y.F."/>
            <person name="Hsu J.L."/>
            <person name="Li C.Y."/>
            <person name="Wang Z.W."/>
            <person name="Zhao X."/>
            <person name="Zhong W.Y."/>
            <person name="Ma X.K."/>
            <person name="Ma L."/>
            <person name="Huang J."/>
            <person name="Chen G.Z."/>
            <person name="Huang M.Z."/>
            <person name="Huang L."/>
            <person name="Peng D.H."/>
            <person name="Luo Y.B."/>
            <person name="Zou S.Q."/>
            <person name="Chen S.P."/>
            <person name="Lan S."/>
            <person name="Tsai W.C."/>
            <person name="Van de Peer Y."/>
            <person name="Liu Z.J."/>
        </authorList>
    </citation>
    <scope>NUCLEOTIDE SEQUENCE [LARGE SCALE GENOMIC DNA]</scope>
    <source>
        <strain evidence="2">Lor288</strain>
    </source>
</reference>
<gene>
    <name evidence="2" type="ORF">KSP40_PGU019981</name>
</gene>
<name>A0ABR2MKN9_9ASPA</name>
<keyword evidence="3" id="KW-1185">Reference proteome</keyword>
<evidence type="ECO:0000256" key="1">
    <source>
        <dbReference type="SAM" id="MobiDB-lite"/>
    </source>
</evidence>